<accession>A0ACB6SI70</accession>
<dbReference type="EMBL" id="MU006702">
    <property type="protein sequence ID" value="KAF2632979.1"/>
    <property type="molecule type" value="Genomic_DNA"/>
</dbReference>
<organism evidence="1 2">
    <name type="scientific">Macroventuria anomochaeta</name>
    <dbReference type="NCBI Taxonomy" id="301207"/>
    <lineage>
        <taxon>Eukaryota</taxon>
        <taxon>Fungi</taxon>
        <taxon>Dikarya</taxon>
        <taxon>Ascomycota</taxon>
        <taxon>Pezizomycotina</taxon>
        <taxon>Dothideomycetes</taxon>
        <taxon>Pleosporomycetidae</taxon>
        <taxon>Pleosporales</taxon>
        <taxon>Pleosporineae</taxon>
        <taxon>Didymellaceae</taxon>
        <taxon>Macroventuria</taxon>
    </lineage>
</organism>
<comment type="caution">
    <text evidence="1">The sequence shown here is derived from an EMBL/GenBank/DDBJ whole genome shotgun (WGS) entry which is preliminary data.</text>
</comment>
<reference evidence="1" key="1">
    <citation type="journal article" date="2020" name="Stud. Mycol.">
        <title>101 Dothideomycetes genomes: a test case for predicting lifestyles and emergence of pathogens.</title>
        <authorList>
            <person name="Haridas S."/>
            <person name="Albert R."/>
            <person name="Binder M."/>
            <person name="Bloem J."/>
            <person name="Labutti K."/>
            <person name="Salamov A."/>
            <person name="Andreopoulos B."/>
            <person name="Baker S."/>
            <person name="Barry K."/>
            <person name="Bills G."/>
            <person name="Bluhm B."/>
            <person name="Cannon C."/>
            <person name="Castanera R."/>
            <person name="Culley D."/>
            <person name="Daum C."/>
            <person name="Ezra D."/>
            <person name="Gonzalez J."/>
            <person name="Henrissat B."/>
            <person name="Kuo A."/>
            <person name="Liang C."/>
            <person name="Lipzen A."/>
            <person name="Lutzoni F."/>
            <person name="Magnuson J."/>
            <person name="Mondo S."/>
            <person name="Nolan M."/>
            <person name="Ohm R."/>
            <person name="Pangilinan J."/>
            <person name="Park H.-J."/>
            <person name="Ramirez L."/>
            <person name="Alfaro M."/>
            <person name="Sun H."/>
            <person name="Tritt A."/>
            <person name="Yoshinaga Y."/>
            <person name="Zwiers L.-H."/>
            <person name="Turgeon B."/>
            <person name="Goodwin S."/>
            <person name="Spatafora J."/>
            <person name="Crous P."/>
            <person name="Grigoriev I."/>
        </authorList>
    </citation>
    <scope>NUCLEOTIDE SEQUENCE</scope>
    <source>
        <strain evidence="1">CBS 525.71</strain>
    </source>
</reference>
<sequence>MEQRKARDSLSCDRCRHKKLKCSKEHPTCRICAKSGARCHYSGKIIRSPLTRAYLTSVEKRLQGLEALVSQLLPGVNIDDVLSSPDLAQALSLAARPSTPDVLRPAVISSPPSDSSPAVANDPVLPEAVPSDADGFNWQEEGANVDSLTDGMAALSVEPTGVGYLGSTSGVVFLRCLLDWAGFLHQSHAQPQERRTERSMLLTSVFASAQISHVALTNQIASTLIDAYFQEYHCVYPFVHEATFRAQYHEIVPRPPKRSWDMLYHAILALGAWSLNKDQVGLEDYLYRRALTLGQHESVFETVNLTSIQALILLSNLSQKRNAPNTGWNLLGLSVRNALSVALHRELPHWNISPMEREIRRRVWWGLYIFDSGASTTFGRAIMLPDRDSMNVHAVLNVSDEALTPRTTELPIESTEPTLYSALKAQSDLHMHTNHISNRLLADPGLSAEAALSISASMDAWSQNLPTYFQLDHQSACQHRWYTFARSRLWWRFWNLKIIVFRHILLRHAISERGQIPDPVAQAKQEECTQLCIEAANATVSSIHQYAAQGLTRLEGWYATYFLFHAALVMSLCIISFPQSVELSVWHQAIRLARSTFRDHLVEDSLSARCVAILDQVVTIDDIDAGIFQDAPHLDRDALSNFPWSIESNELFDSFDWDLTSNGF</sequence>
<keyword evidence="2" id="KW-1185">Reference proteome</keyword>
<protein>
    <submittedName>
        <fullName evidence="1">Uncharacterized protein</fullName>
    </submittedName>
</protein>
<dbReference type="Proteomes" id="UP000799754">
    <property type="component" value="Unassembled WGS sequence"/>
</dbReference>
<evidence type="ECO:0000313" key="1">
    <source>
        <dbReference type="EMBL" id="KAF2632979.1"/>
    </source>
</evidence>
<name>A0ACB6SI70_9PLEO</name>
<evidence type="ECO:0000313" key="2">
    <source>
        <dbReference type="Proteomes" id="UP000799754"/>
    </source>
</evidence>
<gene>
    <name evidence="1" type="ORF">BU25DRAFT_382972</name>
</gene>
<proteinExistence type="predicted"/>